<dbReference type="AlphaFoldDB" id="A0A975ZNH7"/>
<accession>A0A975ZNH7</accession>
<dbReference type="NCBIfam" id="TIGR02466">
    <property type="entry name" value="TIGR02466 family protein"/>
    <property type="match status" value="1"/>
</dbReference>
<gene>
    <name evidence="1" type="ORF">SAMN04487940_106217</name>
</gene>
<protein>
    <recommendedName>
        <fullName evidence="3">JmjC domain-containing protein</fullName>
    </recommendedName>
</protein>
<dbReference type="Pfam" id="PF13759">
    <property type="entry name" value="2OG-FeII_Oxy_5"/>
    <property type="match status" value="1"/>
</dbReference>
<dbReference type="EMBL" id="FNYY01000006">
    <property type="protein sequence ID" value="SEJ50853.1"/>
    <property type="molecule type" value="Genomic_DNA"/>
</dbReference>
<evidence type="ECO:0008006" key="3">
    <source>
        <dbReference type="Google" id="ProtNLM"/>
    </source>
</evidence>
<evidence type="ECO:0000313" key="2">
    <source>
        <dbReference type="Proteomes" id="UP000182932"/>
    </source>
</evidence>
<sequence length="219" mass="25511">MANEDFNFTRRMYFPTMVFQIDLKNPEKLNESLIEKIYNERIRDQKGISRSNIPALGGWHSHNDLHKADDYAEMVSRINQATARMSENLGYADTHEMRIGTMWSIINPPGCVNKAHVHPGCLWSGVYYIQAPEKCGNIEFIEPRTMHLMNQAKFQPNKKRPKECWTKVRFTPVPGRMLIFPSWLYHSVDTNESKEEGNDANRIIISFNLNQVKKPNKKK</sequence>
<dbReference type="InterPro" id="IPR012668">
    <property type="entry name" value="CHP02466"/>
</dbReference>
<reference evidence="1 2" key="1">
    <citation type="submission" date="2016-10" db="EMBL/GenBank/DDBJ databases">
        <authorList>
            <person name="Varghese N."/>
            <person name="Submissions S."/>
        </authorList>
    </citation>
    <scope>NUCLEOTIDE SEQUENCE [LARGE SCALE GENOMIC DNA]</scope>
    <source>
        <strain evidence="1 2">FF3</strain>
    </source>
</reference>
<evidence type="ECO:0000313" key="1">
    <source>
        <dbReference type="EMBL" id="SEJ50853.1"/>
    </source>
</evidence>
<dbReference type="RefSeq" id="WP_048528992.1">
    <property type="nucleotide sequence ID" value="NZ_CATLQZ010000010.1"/>
</dbReference>
<name>A0A975ZNH7_9RHOB</name>
<keyword evidence="2" id="KW-1185">Reference proteome</keyword>
<comment type="caution">
    <text evidence="1">The sequence shown here is derived from an EMBL/GenBank/DDBJ whole genome shotgun (WGS) entry which is preliminary data.</text>
</comment>
<dbReference type="GeneID" id="80818473"/>
<dbReference type="Proteomes" id="UP000182932">
    <property type="component" value="Unassembled WGS sequence"/>
</dbReference>
<organism evidence="1 2">
    <name type="scientific">Marinovum algicola</name>
    <dbReference type="NCBI Taxonomy" id="42444"/>
    <lineage>
        <taxon>Bacteria</taxon>
        <taxon>Pseudomonadati</taxon>
        <taxon>Pseudomonadota</taxon>
        <taxon>Alphaproteobacteria</taxon>
        <taxon>Rhodobacterales</taxon>
        <taxon>Roseobacteraceae</taxon>
        <taxon>Marinovum</taxon>
    </lineage>
</organism>
<dbReference type="Gene3D" id="2.60.120.620">
    <property type="entry name" value="q2cbj1_9rhob like domain"/>
    <property type="match status" value="1"/>
</dbReference>
<proteinExistence type="predicted"/>